<dbReference type="EMBL" id="JH792986">
    <property type="protein sequence ID" value="ELQ43458.1"/>
    <property type="molecule type" value="Genomic_DNA"/>
</dbReference>
<gene>
    <name evidence="2" type="ORF">OOU_Y34scaffold00150g5</name>
</gene>
<dbReference type="Proteomes" id="UP000011086">
    <property type="component" value="Unassembled WGS sequence"/>
</dbReference>
<organism evidence="2">
    <name type="scientific">Pyricularia oryzae (strain Y34)</name>
    <name type="common">Rice blast fungus</name>
    <name type="synonym">Magnaporthe oryzae</name>
    <dbReference type="NCBI Taxonomy" id="1143189"/>
    <lineage>
        <taxon>Eukaryota</taxon>
        <taxon>Fungi</taxon>
        <taxon>Dikarya</taxon>
        <taxon>Ascomycota</taxon>
        <taxon>Pezizomycotina</taxon>
        <taxon>Sordariomycetes</taxon>
        <taxon>Sordariomycetidae</taxon>
        <taxon>Magnaporthales</taxon>
        <taxon>Pyriculariaceae</taxon>
        <taxon>Pyricularia</taxon>
    </lineage>
</organism>
<reference evidence="2" key="1">
    <citation type="journal article" date="2012" name="PLoS Genet.">
        <title>Comparative analysis of the genomes of two field isolates of the rice blast fungus Magnaporthe oryzae.</title>
        <authorList>
            <person name="Xue M."/>
            <person name="Yang J."/>
            <person name="Li Z."/>
            <person name="Hu S."/>
            <person name="Yao N."/>
            <person name="Dean R.A."/>
            <person name="Zhao W."/>
            <person name="Shen M."/>
            <person name="Zhang H."/>
            <person name="Li C."/>
            <person name="Liu L."/>
            <person name="Cao L."/>
            <person name="Xu X."/>
            <person name="Xing Y."/>
            <person name="Hsiang T."/>
            <person name="Zhang Z."/>
            <person name="Xu J.R."/>
            <person name="Peng Y.L."/>
        </authorList>
    </citation>
    <scope>NUCLEOTIDE SEQUENCE</scope>
    <source>
        <strain evidence="2">Y34</strain>
    </source>
</reference>
<evidence type="ECO:0000256" key="1">
    <source>
        <dbReference type="SAM" id="MobiDB-lite"/>
    </source>
</evidence>
<accession>A0AA97P7I4</accession>
<dbReference type="AlphaFoldDB" id="A0AA97P7I4"/>
<name>A0AA97P7I4_PYRO3</name>
<sequence length="45" mass="4919">MAPREENVCTSNANPSLANANLTQGASMSKLLTLNRERQQKCRNG</sequence>
<feature type="compositionally biased region" description="Low complexity" evidence="1">
    <location>
        <begin position="11"/>
        <end position="22"/>
    </location>
</feature>
<proteinExistence type="predicted"/>
<protein>
    <submittedName>
        <fullName evidence="2">Uncharacterized protein</fullName>
    </submittedName>
</protein>
<feature type="region of interest" description="Disordered" evidence="1">
    <location>
        <begin position="1"/>
        <end position="24"/>
    </location>
</feature>
<evidence type="ECO:0000313" key="2">
    <source>
        <dbReference type="EMBL" id="ELQ43458.1"/>
    </source>
</evidence>